<gene>
    <name evidence="2" type="ORF">QBC47DRAFT_407880</name>
</gene>
<sequence>MKSHHLLLALFSLTNARIPGTRIYGDVASINNTIWLSHFSAPNATSSVGVTGFNTTQRYPGSTTADWRYTVDVVADLPLTRDRGFTAASWIRLAPPESLLRDLGNGSKVLDIDESWSVCQIVWRSDKASRAEEVNGDTCEGALDKTCYDAWIRELRKRPARATKSSCPDVKAPKECEGALGFGERVGGSEGYGLGPMGATNLTVNNVNGTFSLWQGSIRGESHEAGNTTAYDLLARSVYIIGHHPFAQMSPSGESG</sequence>
<proteinExistence type="predicted"/>
<dbReference type="EMBL" id="MU839855">
    <property type="protein sequence ID" value="KAK1749600.1"/>
    <property type="molecule type" value="Genomic_DNA"/>
</dbReference>
<evidence type="ECO:0000313" key="3">
    <source>
        <dbReference type="Proteomes" id="UP001239445"/>
    </source>
</evidence>
<dbReference type="Proteomes" id="UP001239445">
    <property type="component" value="Unassembled WGS sequence"/>
</dbReference>
<feature type="signal peptide" evidence="1">
    <location>
        <begin position="1"/>
        <end position="16"/>
    </location>
</feature>
<keyword evidence="3" id="KW-1185">Reference proteome</keyword>
<protein>
    <submittedName>
        <fullName evidence="2">Uncharacterized protein</fullName>
    </submittedName>
</protein>
<name>A0AAJ0B0U2_9PEZI</name>
<evidence type="ECO:0000313" key="2">
    <source>
        <dbReference type="EMBL" id="KAK1749600.1"/>
    </source>
</evidence>
<reference evidence="2" key="1">
    <citation type="submission" date="2023-06" db="EMBL/GenBank/DDBJ databases">
        <title>Genome-scale phylogeny and comparative genomics of the fungal order Sordariales.</title>
        <authorList>
            <consortium name="Lawrence Berkeley National Laboratory"/>
            <person name="Hensen N."/>
            <person name="Bonometti L."/>
            <person name="Westerberg I."/>
            <person name="Brannstrom I.O."/>
            <person name="Guillou S."/>
            <person name="Cros-Aarteil S."/>
            <person name="Calhoun S."/>
            <person name="Haridas S."/>
            <person name="Kuo A."/>
            <person name="Mondo S."/>
            <person name="Pangilinan J."/>
            <person name="Riley R."/>
            <person name="Labutti K."/>
            <person name="Andreopoulos B."/>
            <person name="Lipzen A."/>
            <person name="Chen C."/>
            <person name="Yanf M."/>
            <person name="Daum C."/>
            <person name="Ng V."/>
            <person name="Clum A."/>
            <person name="Steindorff A."/>
            <person name="Ohm R."/>
            <person name="Martin F."/>
            <person name="Silar P."/>
            <person name="Natvig D."/>
            <person name="Lalanne C."/>
            <person name="Gautier V."/>
            <person name="Ament-Velasquez S.L."/>
            <person name="Kruys A."/>
            <person name="Hutchinson M.I."/>
            <person name="Powell A.J."/>
            <person name="Barry K."/>
            <person name="Miller A.N."/>
            <person name="Grigoriev I.V."/>
            <person name="Debuchy R."/>
            <person name="Gladieux P."/>
            <person name="Thoren M.H."/>
            <person name="Johannesson H."/>
        </authorList>
    </citation>
    <scope>NUCLEOTIDE SEQUENCE</scope>
    <source>
        <strain evidence="2">PSN4</strain>
    </source>
</reference>
<evidence type="ECO:0000256" key="1">
    <source>
        <dbReference type="SAM" id="SignalP"/>
    </source>
</evidence>
<keyword evidence="1" id="KW-0732">Signal</keyword>
<feature type="chain" id="PRO_5042459189" evidence="1">
    <location>
        <begin position="17"/>
        <end position="256"/>
    </location>
</feature>
<organism evidence="2 3">
    <name type="scientific">Echria macrotheca</name>
    <dbReference type="NCBI Taxonomy" id="438768"/>
    <lineage>
        <taxon>Eukaryota</taxon>
        <taxon>Fungi</taxon>
        <taxon>Dikarya</taxon>
        <taxon>Ascomycota</taxon>
        <taxon>Pezizomycotina</taxon>
        <taxon>Sordariomycetes</taxon>
        <taxon>Sordariomycetidae</taxon>
        <taxon>Sordariales</taxon>
        <taxon>Schizotheciaceae</taxon>
        <taxon>Echria</taxon>
    </lineage>
</organism>
<dbReference type="AlphaFoldDB" id="A0AAJ0B0U2"/>
<comment type="caution">
    <text evidence="2">The sequence shown here is derived from an EMBL/GenBank/DDBJ whole genome shotgun (WGS) entry which is preliminary data.</text>
</comment>
<accession>A0AAJ0B0U2</accession>